<evidence type="ECO:0000256" key="12">
    <source>
        <dbReference type="ARBA" id="ARBA00023136"/>
    </source>
</evidence>
<keyword evidence="9 15" id="KW-0560">Oxidoreductase</keyword>
<evidence type="ECO:0000256" key="9">
    <source>
        <dbReference type="ARBA" id="ARBA00023002"/>
    </source>
</evidence>
<evidence type="ECO:0000313" key="17">
    <source>
        <dbReference type="Proteomes" id="UP000007431"/>
    </source>
</evidence>
<dbReference type="InParanoid" id="D8QBJ5"/>
<evidence type="ECO:0008006" key="18">
    <source>
        <dbReference type="Google" id="ProtNLM"/>
    </source>
</evidence>
<dbReference type="SUPFAM" id="SSF48264">
    <property type="entry name" value="Cytochrome P450"/>
    <property type="match status" value="1"/>
</dbReference>
<evidence type="ECO:0000256" key="2">
    <source>
        <dbReference type="ARBA" id="ARBA00004167"/>
    </source>
</evidence>
<name>D8QBJ5_SCHCM</name>
<proteinExistence type="inferred from homology"/>
<evidence type="ECO:0000256" key="13">
    <source>
        <dbReference type="ARBA" id="ARBA00023180"/>
    </source>
</evidence>
<dbReference type="HOGENOM" id="CLU_001570_2_1_1"/>
<keyword evidence="7 14" id="KW-0479">Metal-binding</keyword>
<dbReference type="PRINTS" id="PR00463">
    <property type="entry name" value="EP450I"/>
</dbReference>
<dbReference type="AlphaFoldDB" id="D8QBJ5"/>
<keyword evidence="12" id="KW-0472">Membrane</keyword>
<dbReference type="InterPro" id="IPR001128">
    <property type="entry name" value="Cyt_P450"/>
</dbReference>
<dbReference type="GO" id="GO:0005506">
    <property type="term" value="F:iron ion binding"/>
    <property type="evidence" value="ECO:0007669"/>
    <property type="project" value="InterPro"/>
</dbReference>
<keyword evidence="6" id="KW-0812">Transmembrane</keyword>
<dbReference type="Pfam" id="PF00067">
    <property type="entry name" value="p450"/>
    <property type="match status" value="1"/>
</dbReference>
<dbReference type="GO" id="GO:0004497">
    <property type="term" value="F:monooxygenase activity"/>
    <property type="evidence" value="ECO:0007669"/>
    <property type="project" value="UniProtKB-KW"/>
</dbReference>
<evidence type="ECO:0000256" key="10">
    <source>
        <dbReference type="ARBA" id="ARBA00023004"/>
    </source>
</evidence>
<evidence type="ECO:0000313" key="16">
    <source>
        <dbReference type="EMBL" id="EFI94764.1"/>
    </source>
</evidence>
<accession>D8QBJ5</accession>
<sequence length="539" mass="60259">MSSDLLIYSALACALVTAGYKVLRIGSREQGLPPGPPTVPLLGNALQIPRKFTFYRFTEWARVYGEIYSLKIGSGTAIVLSSPAALKQVLDKQSADTSDRPQNSVLDLVTDGWNLFLCRYSDRWRQLRKAAQTLLAASTVKNYLPIQEAESTQLQFDLLTSPEKFYGHIERFGISIVMSIVYGKRAPRIDAPIASAFVHENDRWSALLMPGATPPVDALPFLKYIPEFLAPWKKETREIRALQRELYCGMFDECKTRVEAGDANFFMAEVIKEQASNGLTREQASLLGGALYEAGAETSACFLHNLVLVLSAHPHVQEKAHAELDRVVGDTRLPTYEDVEHLPYVQAIINETHRFRTLVPLALPHRVTKDTQYKGYLIPEGASVFGDLHAVYHDPELFEDPDVFNPDRYLVTPHGTRPGVDDSDMRSTVIFGYGRRICPGMHLATVSALLATMKLLWGFEFRPPTDPITGKEIPLDLHMNREGAAIGPPHFKCNISVRSPERAAVIERAFRVGATETLSAFEYNLAKEDREWLDQVRAG</sequence>
<evidence type="ECO:0000256" key="4">
    <source>
        <dbReference type="ARBA" id="ARBA00010617"/>
    </source>
</evidence>
<keyword evidence="17" id="KW-1185">Reference proteome</keyword>
<reference evidence="16 17" key="1">
    <citation type="journal article" date="2010" name="Nat. Biotechnol.">
        <title>Genome sequence of the model mushroom Schizophyllum commune.</title>
        <authorList>
            <person name="Ohm R.A."/>
            <person name="de Jong J.F."/>
            <person name="Lugones L.G."/>
            <person name="Aerts A."/>
            <person name="Kothe E."/>
            <person name="Stajich J.E."/>
            <person name="de Vries R.P."/>
            <person name="Record E."/>
            <person name="Levasseur A."/>
            <person name="Baker S.E."/>
            <person name="Bartholomew K.A."/>
            <person name="Coutinho P.M."/>
            <person name="Erdmann S."/>
            <person name="Fowler T.J."/>
            <person name="Gathman A.C."/>
            <person name="Lombard V."/>
            <person name="Henrissat B."/>
            <person name="Knabe N."/>
            <person name="Kuees U."/>
            <person name="Lilly W.W."/>
            <person name="Lindquist E."/>
            <person name="Lucas S."/>
            <person name="Magnuson J.K."/>
            <person name="Piumi F."/>
            <person name="Raudaskoski M."/>
            <person name="Salamov A."/>
            <person name="Schmutz J."/>
            <person name="Schwarze F.W.M.R."/>
            <person name="vanKuyk P.A."/>
            <person name="Horton J.S."/>
            <person name="Grigoriev I.V."/>
            <person name="Woesten H.A.B."/>
        </authorList>
    </citation>
    <scope>NUCLEOTIDE SEQUENCE [LARGE SCALE GENOMIC DNA]</scope>
    <source>
        <strain evidence="17">H4-8 / FGSC 9210</strain>
    </source>
</reference>
<dbReference type="OMA" id="RPPNHIG"/>
<evidence type="ECO:0000256" key="15">
    <source>
        <dbReference type="RuleBase" id="RU000461"/>
    </source>
</evidence>
<evidence type="ECO:0000256" key="14">
    <source>
        <dbReference type="PIRSR" id="PIRSR602401-1"/>
    </source>
</evidence>
<dbReference type="InterPro" id="IPR036396">
    <property type="entry name" value="Cyt_P450_sf"/>
</dbReference>
<comment type="similarity">
    <text evidence="4 15">Belongs to the cytochrome P450 family.</text>
</comment>
<feature type="binding site" description="axial binding residue" evidence="14">
    <location>
        <position position="438"/>
    </location>
    <ligand>
        <name>heme</name>
        <dbReference type="ChEBI" id="CHEBI:30413"/>
    </ligand>
    <ligandPart>
        <name>Fe</name>
        <dbReference type="ChEBI" id="CHEBI:18248"/>
    </ligandPart>
</feature>
<dbReference type="EMBL" id="GL377309">
    <property type="protein sequence ID" value="EFI94764.1"/>
    <property type="molecule type" value="Genomic_DNA"/>
</dbReference>
<dbReference type="Proteomes" id="UP000007431">
    <property type="component" value="Unassembled WGS sequence"/>
</dbReference>
<dbReference type="InterPro" id="IPR050364">
    <property type="entry name" value="Cytochrome_P450_fung"/>
</dbReference>
<evidence type="ECO:0000256" key="11">
    <source>
        <dbReference type="ARBA" id="ARBA00023033"/>
    </source>
</evidence>
<dbReference type="GO" id="GO:0016020">
    <property type="term" value="C:membrane"/>
    <property type="evidence" value="ECO:0007669"/>
    <property type="project" value="UniProtKB-SubCell"/>
</dbReference>
<keyword evidence="8" id="KW-1133">Transmembrane helix</keyword>
<dbReference type="PANTHER" id="PTHR46300">
    <property type="entry name" value="P450, PUTATIVE (EUROFUNG)-RELATED-RELATED"/>
    <property type="match status" value="1"/>
</dbReference>
<dbReference type="CDD" id="cd11065">
    <property type="entry name" value="CYP64-like"/>
    <property type="match status" value="1"/>
</dbReference>
<dbReference type="PANTHER" id="PTHR46300:SF2">
    <property type="entry name" value="CYTOCHROME P450 MONOOXYGENASE ALNH-RELATED"/>
    <property type="match status" value="1"/>
</dbReference>
<comment type="pathway">
    <text evidence="3">Secondary metabolite biosynthesis.</text>
</comment>
<evidence type="ECO:0000256" key="8">
    <source>
        <dbReference type="ARBA" id="ARBA00022989"/>
    </source>
</evidence>
<keyword evidence="11 15" id="KW-0503">Monooxygenase</keyword>
<comment type="cofactor">
    <cofactor evidence="1 14">
        <name>heme</name>
        <dbReference type="ChEBI" id="CHEBI:30413"/>
    </cofactor>
</comment>
<dbReference type="GO" id="GO:0020037">
    <property type="term" value="F:heme binding"/>
    <property type="evidence" value="ECO:0007669"/>
    <property type="project" value="InterPro"/>
</dbReference>
<keyword evidence="5 14" id="KW-0349">Heme</keyword>
<evidence type="ECO:0000256" key="5">
    <source>
        <dbReference type="ARBA" id="ARBA00022617"/>
    </source>
</evidence>
<keyword evidence="10 14" id="KW-0408">Iron</keyword>
<dbReference type="VEuPathDB" id="FungiDB:SCHCODRAFT_02703628"/>
<dbReference type="InterPro" id="IPR002401">
    <property type="entry name" value="Cyt_P450_E_grp-I"/>
</dbReference>
<dbReference type="GO" id="GO:0016705">
    <property type="term" value="F:oxidoreductase activity, acting on paired donors, with incorporation or reduction of molecular oxygen"/>
    <property type="evidence" value="ECO:0007669"/>
    <property type="project" value="InterPro"/>
</dbReference>
<evidence type="ECO:0000256" key="6">
    <source>
        <dbReference type="ARBA" id="ARBA00022692"/>
    </source>
</evidence>
<protein>
    <recommendedName>
        <fullName evidence="18">Cytochrome P450</fullName>
    </recommendedName>
</protein>
<evidence type="ECO:0000256" key="3">
    <source>
        <dbReference type="ARBA" id="ARBA00005179"/>
    </source>
</evidence>
<evidence type="ECO:0000256" key="1">
    <source>
        <dbReference type="ARBA" id="ARBA00001971"/>
    </source>
</evidence>
<feature type="non-terminal residue" evidence="16">
    <location>
        <position position="539"/>
    </location>
</feature>
<keyword evidence="13" id="KW-0325">Glycoprotein</keyword>
<organism evidence="17">
    <name type="scientific">Schizophyllum commune (strain H4-8 / FGSC 9210)</name>
    <name type="common">Split gill fungus</name>
    <dbReference type="NCBI Taxonomy" id="578458"/>
    <lineage>
        <taxon>Eukaryota</taxon>
        <taxon>Fungi</taxon>
        <taxon>Dikarya</taxon>
        <taxon>Basidiomycota</taxon>
        <taxon>Agaricomycotina</taxon>
        <taxon>Agaricomycetes</taxon>
        <taxon>Agaricomycetidae</taxon>
        <taxon>Agaricales</taxon>
        <taxon>Schizophyllaceae</taxon>
        <taxon>Schizophyllum</taxon>
    </lineage>
</organism>
<comment type="subcellular location">
    <subcellularLocation>
        <location evidence="2">Membrane</location>
        <topology evidence="2">Single-pass membrane protein</topology>
    </subcellularLocation>
</comment>
<dbReference type="PROSITE" id="PS00086">
    <property type="entry name" value="CYTOCHROME_P450"/>
    <property type="match status" value="1"/>
</dbReference>
<dbReference type="InterPro" id="IPR017972">
    <property type="entry name" value="Cyt_P450_CS"/>
</dbReference>
<dbReference type="Gene3D" id="1.10.630.10">
    <property type="entry name" value="Cytochrome P450"/>
    <property type="match status" value="1"/>
</dbReference>
<evidence type="ECO:0000256" key="7">
    <source>
        <dbReference type="ARBA" id="ARBA00022723"/>
    </source>
</evidence>
<dbReference type="eggNOG" id="KOG0156">
    <property type="taxonomic scope" value="Eukaryota"/>
</dbReference>
<gene>
    <name evidence="16" type="ORF">SCHCODRAFT_111260</name>
</gene>